<dbReference type="OMA" id="QALMCDV"/>
<dbReference type="OrthoDB" id="2018133at2759"/>
<gene>
    <name evidence="2" type="ORF">PCON_09418</name>
</gene>
<dbReference type="EMBL" id="HF935497">
    <property type="protein sequence ID" value="CCX30817.1"/>
    <property type="molecule type" value="Genomic_DNA"/>
</dbReference>
<dbReference type="AlphaFoldDB" id="U4LH38"/>
<dbReference type="CDD" id="cd06558">
    <property type="entry name" value="crotonase-like"/>
    <property type="match status" value="1"/>
</dbReference>
<dbReference type="PANTHER" id="PTHR43684">
    <property type="match status" value="1"/>
</dbReference>
<evidence type="ECO:0000313" key="3">
    <source>
        <dbReference type="Proteomes" id="UP000018144"/>
    </source>
</evidence>
<dbReference type="InterPro" id="IPR051053">
    <property type="entry name" value="ECH/Chromodomain_protein"/>
</dbReference>
<dbReference type="SUPFAM" id="SSF52096">
    <property type="entry name" value="ClpP/crotonase"/>
    <property type="match status" value="1"/>
</dbReference>
<comment type="similarity">
    <text evidence="1">Belongs to the enoyl-CoA hydratase/isomerase family.</text>
</comment>
<dbReference type="InterPro" id="IPR001753">
    <property type="entry name" value="Enoyl-CoA_hydra/iso"/>
</dbReference>
<protein>
    <submittedName>
        <fullName evidence="2">Similar to 3-hydroxypropionyl-coenzyme A dehydratase acc. no. A4YI89</fullName>
    </submittedName>
</protein>
<dbReference type="eggNOG" id="KOG1680">
    <property type="taxonomic scope" value="Eukaryota"/>
</dbReference>
<sequence length="295" mass="32532">MTSTDYTAQSFTTIIVSAPTPSGVTTVLLNRPTQLNSFNHAVTRDLQLAFNLLSEDERVRCIILTGAGRAFCAGADLSTGTLESDKPVLEHRDEGGQVVLSIHRCKKPVIAAINGPAVGIGITMTLPCTIRLTHKQAKIAFPFVQRGIVPEAVSSWFLPRLIGHSRALHILTTGEVLPGGHRLLDGLFSEVLEGPEEVVRRANEIAEVIATKTSAVSNYLTKAMLWHQKETPEETHLLDSRIMAELYQGADKKEGIQSFMEKRPPKFTGSVEKDLPSNVPWWNEVDTRFRKQSKL</sequence>
<keyword evidence="3" id="KW-1185">Reference proteome</keyword>
<proteinExistence type="inferred from homology"/>
<dbReference type="Proteomes" id="UP000018144">
    <property type="component" value="Unassembled WGS sequence"/>
</dbReference>
<evidence type="ECO:0000256" key="1">
    <source>
        <dbReference type="ARBA" id="ARBA00005254"/>
    </source>
</evidence>
<reference evidence="2 3" key="1">
    <citation type="journal article" date="2013" name="PLoS Genet.">
        <title>The genome and development-dependent transcriptomes of Pyronema confluens: a window into fungal evolution.</title>
        <authorList>
            <person name="Traeger S."/>
            <person name="Altegoer F."/>
            <person name="Freitag M."/>
            <person name="Gabaldon T."/>
            <person name="Kempken F."/>
            <person name="Kumar A."/>
            <person name="Marcet-Houben M."/>
            <person name="Poggeler S."/>
            <person name="Stajich J.E."/>
            <person name="Nowrousian M."/>
        </authorList>
    </citation>
    <scope>NUCLEOTIDE SEQUENCE [LARGE SCALE GENOMIC DNA]</scope>
    <source>
        <strain evidence="3">CBS 100304</strain>
        <tissue evidence="2">Vegetative mycelium</tissue>
    </source>
</reference>
<dbReference type="InterPro" id="IPR029045">
    <property type="entry name" value="ClpP/crotonase-like_dom_sf"/>
</dbReference>
<dbReference type="Gene3D" id="3.90.226.10">
    <property type="entry name" value="2-enoyl-CoA Hydratase, Chain A, domain 1"/>
    <property type="match status" value="1"/>
</dbReference>
<organism evidence="2 3">
    <name type="scientific">Pyronema omphalodes (strain CBS 100304)</name>
    <name type="common">Pyronema confluens</name>
    <dbReference type="NCBI Taxonomy" id="1076935"/>
    <lineage>
        <taxon>Eukaryota</taxon>
        <taxon>Fungi</taxon>
        <taxon>Dikarya</taxon>
        <taxon>Ascomycota</taxon>
        <taxon>Pezizomycotina</taxon>
        <taxon>Pezizomycetes</taxon>
        <taxon>Pezizales</taxon>
        <taxon>Pyronemataceae</taxon>
        <taxon>Pyronema</taxon>
    </lineage>
</organism>
<dbReference type="STRING" id="1076935.U4LH38"/>
<name>U4LH38_PYROM</name>
<accession>U4LH38</accession>
<evidence type="ECO:0000313" key="2">
    <source>
        <dbReference type="EMBL" id="CCX30817.1"/>
    </source>
</evidence>
<dbReference type="PANTHER" id="PTHR43684:SF4">
    <property type="entry name" value="ENOYL-COA HYDRATASE_ISOMERASE FAMILY PROTEIN (AFU_ORTHOLOGUE AFUA_1G01890)"/>
    <property type="match status" value="1"/>
</dbReference>
<dbReference type="Pfam" id="PF00378">
    <property type="entry name" value="ECH_1"/>
    <property type="match status" value="1"/>
</dbReference>